<evidence type="ECO:0000313" key="1">
    <source>
        <dbReference type="EMBL" id="NKE44221.1"/>
    </source>
</evidence>
<dbReference type="Pfam" id="PF20132">
    <property type="entry name" value="DUF6522"/>
    <property type="match status" value="1"/>
</dbReference>
<accession>A0ABX1EUA3</accession>
<dbReference type="RefSeq" id="WP_168048037.1">
    <property type="nucleotide sequence ID" value="NZ_JAATJR010000002.1"/>
</dbReference>
<name>A0ABX1EUA3_9PROT</name>
<evidence type="ECO:0000313" key="2">
    <source>
        <dbReference type="Proteomes" id="UP000765160"/>
    </source>
</evidence>
<dbReference type="Proteomes" id="UP000765160">
    <property type="component" value="Unassembled WGS sequence"/>
</dbReference>
<gene>
    <name evidence="1" type="ORF">HB662_05495</name>
</gene>
<sequence>MNEPAMNEPAMNEPARNEPWHANLPQQVEIDGAGDAVLTAAQAAALLGVALEVFLTDLRAGLVYSVVERGEGADAGRLRLTLHRRATQRRILVEAATGRVLGPD</sequence>
<dbReference type="InterPro" id="IPR045389">
    <property type="entry name" value="DUF6522"/>
</dbReference>
<proteinExistence type="predicted"/>
<dbReference type="EMBL" id="JAAVTX010000002">
    <property type="protein sequence ID" value="NKE44221.1"/>
    <property type="molecule type" value="Genomic_DNA"/>
</dbReference>
<reference evidence="1 2" key="1">
    <citation type="submission" date="2020-03" db="EMBL/GenBank/DDBJ databases">
        <title>Roseomonas selenitidurans sp. nov. isolated from soil.</title>
        <authorList>
            <person name="Liu H."/>
        </authorList>
    </citation>
    <scope>NUCLEOTIDE SEQUENCE [LARGE SCALE GENOMIC DNA]</scope>
    <source>
        <strain evidence="1 2">JCM 15073</strain>
    </source>
</reference>
<organism evidence="1 2">
    <name type="scientific">Falsiroseomonas frigidaquae</name>
    <dbReference type="NCBI Taxonomy" id="487318"/>
    <lineage>
        <taxon>Bacteria</taxon>
        <taxon>Pseudomonadati</taxon>
        <taxon>Pseudomonadota</taxon>
        <taxon>Alphaproteobacteria</taxon>
        <taxon>Acetobacterales</taxon>
        <taxon>Roseomonadaceae</taxon>
        <taxon>Falsiroseomonas</taxon>
    </lineage>
</organism>
<keyword evidence="2" id="KW-1185">Reference proteome</keyword>
<protein>
    <submittedName>
        <fullName evidence="1">Uncharacterized protein</fullName>
    </submittedName>
</protein>
<comment type="caution">
    <text evidence="1">The sequence shown here is derived from an EMBL/GenBank/DDBJ whole genome shotgun (WGS) entry which is preliminary data.</text>
</comment>